<dbReference type="FunFam" id="1.10.8.400:FF:000001">
    <property type="entry name" value="Enoyl-[acyl-carrier-protein] reductase [NADH]"/>
    <property type="match status" value="1"/>
</dbReference>
<protein>
    <submittedName>
        <fullName evidence="8">Enoyl-[acyl-carrier-protein] reductase [NADH], chloroplastic</fullName>
    </submittedName>
</protein>
<keyword evidence="3" id="KW-0444">Lipid biosynthesis</keyword>
<dbReference type="GO" id="GO:0004318">
    <property type="term" value="F:enoyl-[acyl-carrier-protein] reductase (NADH) activity"/>
    <property type="evidence" value="ECO:0007669"/>
    <property type="project" value="InterPro"/>
</dbReference>
<dbReference type="Gene3D" id="3.40.50.720">
    <property type="entry name" value="NAD(P)-binding Rossmann-like Domain"/>
    <property type="match status" value="2"/>
</dbReference>
<proteinExistence type="inferred from homology"/>
<dbReference type="CDD" id="cd05372">
    <property type="entry name" value="ENR_SDR"/>
    <property type="match status" value="1"/>
</dbReference>
<dbReference type="EMBL" id="SMMG02000001">
    <property type="protein sequence ID" value="KAA3485913.1"/>
    <property type="molecule type" value="Genomic_DNA"/>
</dbReference>
<dbReference type="Proteomes" id="UP000325315">
    <property type="component" value="Unassembled WGS sequence"/>
</dbReference>
<dbReference type="Gene3D" id="1.10.8.400">
    <property type="entry name" value="Enoyl acyl carrier protein reductase"/>
    <property type="match status" value="1"/>
</dbReference>
<evidence type="ECO:0000313" key="8">
    <source>
        <dbReference type="EMBL" id="KAA3485913.1"/>
    </source>
</evidence>
<dbReference type="AlphaFoldDB" id="A0A5B6WWP0"/>
<dbReference type="PANTHER" id="PTHR43159:SF2">
    <property type="entry name" value="ENOYL-[ACYL-CARRIER-PROTEIN] REDUCTASE [NADH], CHLOROPLASTIC"/>
    <property type="match status" value="1"/>
</dbReference>
<comment type="caution">
    <text evidence="8">The sequence shown here is derived from an EMBL/GenBank/DDBJ whole genome shotgun (WGS) entry which is preliminary data.</text>
</comment>
<keyword evidence="6" id="KW-0443">Lipid metabolism</keyword>
<evidence type="ECO:0000256" key="2">
    <source>
        <dbReference type="ARBA" id="ARBA00009233"/>
    </source>
</evidence>
<comment type="pathway">
    <text evidence="1">Lipid metabolism; fatty acid biosynthesis.</text>
</comment>
<dbReference type="PRINTS" id="PR00081">
    <property type="entry name" value="GDHRDH"/>
</dbReference>
<dbReference type="Pfam" id="PF13561">
    <property type="entry name" value="adh_short_C2"/>
    <property type="match status" value="1"/>
</dbReference>
<comment type="similarity">
    <text evidence="2">Belongs to the short-chain dehydrogenases/reductases (SDR) family. FabI subfamily.</text>
</comment>
<keyword evidence="4" id="KW-0276">Fatty acid metabolism</keyword>
<dbReference type="PANTHER" id="PTHR43159">
    <property type="entry name" value="ENOYL-[ACYL-CARRIER-PROTEIN] REDUCTASE"/>
    <property type="match status" value="1"/>
</dbReference>
<gene>
    <name evidence="8" type="ORF">EPI10_029880</name>
</gene>
<name>A0A5B6WWP0_9ROSI</name>
<dbReference type="NCBIfam" id="NF004957">
    <property type="entry name" value="PRK06300.1"/>
    <property type="match status" value="1"/>
</dbReference>
<dbReference type="SUPFAM" id="SSF51735">
    <property type="entry name" value="NAD(P)-binding Rossmann-fold domains"/>
    <property type="match status" value="1"/>
</dbReference>
<dbReference type="InterPro" id="IPR036291">
    <property type="entry name" value="NAD(P)-bd_dom_sf"/>
</dbReference>
<evidence type="ECO:0000256" key="3">
    <source>
        <dbReference type="ARBA" id="ARBA00022516"/>
    </source>
</evidence>
<sequence>MAATVASSLQIMAARPCLSFSPGVVKAGAAILCSNPKTVLWPKLTSSCNISSLNPFRHGFRSSTVKFIKVVTKAMSESNENKPVSGLPIDLKGKRAFIAGVADDNGYGWAIAKSLAAAGAEILVGTWVPALNIFETSLRRGKFDESRLLPDGSLMEITKVYPLDAVFDNLDDVPEDIKTNKRYAGSSKWTVQEVAESVKQDFGSIDILVHSLANGPEVKEVSKPLLETSRKGYLAALSASRGSSISLTYIASERIIPGYGGGMSSAKAALESDTRVLAFEAGRKHKIRVNAISAGPLRSRAAKAIGFIDMMIEYSKANAPLQKELSADEVGNTAAFLASPLASAITGAVIYVDNGLNAMGIGVDSPIFKDLNIPSNKH</sequence>
<keyword evidence="9" id="KW-1185">Reference proteome</keyword>
<evidence type="ECO:0000313" key="9">
    <source>
        <dbReference type="Proteomes" id="UP000325315"/>
    </source>
</evidence>
<dbReference type="OrthoDB" id="417891at2759"/>
<evidence type="ECO:0000256" key="7">
    <source>
        <dbReference type="ARBA" id="ARBA00023160"/>
    </source>
</evidence>
<reference evidence="9" key="1">
    <citation type="journal article" date="2019" name="Plant Biotechnol. J.">
        <title>Genome sequencing of the Australian wild diploid species Gossypium australe highlights disease resistance and delayed gland morphogenesis.</title>
        <authorList>
            <person name="Cai Y."/>
            <person name="Cai X."/>
            <person name="Wang Q."/>
            <person name="Wang P."/>
            <person name="Zhang Y."/>
            <person name="Cai C."/>
            <person name="Xu Y."/>
            <person name="Wang K."/>
            <person name="Zhou Z."/>
            <person name="Wang C."/>
            <person name="Geng S."/>
            <person name="Li B."/>
            <person name="Dong Q."/>
            <person name="Hou Y."/>
            <person name="Wang H."/>
            <person name="Ai P."/>
            <person name="Liu Z."/>
            <person name="Yi F."/>
            <person name="Sun M."/>
            <person name="An G."/>
            <person name="Cheng J."/>
            <person name="Zhang Y."/>
            <person name="Shi Q."/>
            <person name="Xie Y."/>
            <person name="Shi X."/>
            <person name="Chang Y."/>
            <person name="Huang F."/>
            <person name="Chen Y."/>
            <person name="Hong S."/>
            <person name="Mi L."/>
            <person name="Sun Q."/>
            <person name="Zhang L."/>
            <person name="Zhou B."/>
            <person name="Peng R."/>
            <person name="Zhang X."/>
            <person name="Liu F."/>
        </authorList>
    </citation>
    <scope>NUCLEOTIDE SEQUENCE [LARGE SCALE GENOMIC DNA]</scope>
    <source>
        <strain evidence="9">cv. PA1801</strain>
    </source>
</reference>
<keyword evidence="7" id="KW-0275">Fatty acid biosynthesis</keyword>
<accession>A0A5B6WWP0</accession>
<keyword evidence="5" id="KW-0560">Oxidoreductase</keyword>
<evidence type="ECO:0000256" key="5">
    <source>
        <dbReference type="ARBA" id="ARBA00023002"/>
    </source>
</evidence>
<dbReference type="GO" id="GO:0006633">
    <property type="term" value="P:fatty acid biosynthetic process"/>
    <property type="evidence" value="ECO:0007669"/>
    <property type="project" value="UniProtKB-KW"/>
</dbReference>
<dbReference type="InterPro" id="IPR002347">
    <property type="entry name" value="SDR_fam"/>
</dbReference>
<evidence type="ECO:0000256" key="4">
    <source>
        <dbReference type="ARBA" id="ARBA00022832"/>
    </source>
</evidence>
<evidence type="ECO:0000256" key="1">
    <source>
        <dbReference type="ARBA" id="ARBA00005194"/>
    </source>
</evidence>
<evidence type="ECO:0000256" key="6">
    <source>
        <dbReference type="ARBA" id="ARBA00023098"/>
    </source>
</evidence>
<dbReference type="InterPro" id="IPR014358">
    <property type="entry name" value="Enoyl-ACP_Rdtase_NADH"/>
</dbReference>
<organism evidence="8 9">
    <name type="scientific">Gossypium australe</name>
    <dbReference type="NCBI Taxonomy" id="47621"/>
    <lineage>
        <taxon>Eukaryota</taxon>
        <taxon>Viridiplantae</taxon>
        <taxon>Streptophyta</taxon>
        <taxon>Embryophyta</taxon>
        <taxon>Tracheophyta</taxon>
        <taxon>Spermatophyta</taxon>
        <taxon>Magnoliopsida</taxon>
        <taxon>eudicotyledons</taxon>
        <taxon>Gunneridae</taxon>
        <taxon>Pentapetalae</taxon>
        <taxon>rosids</taxon>
        <taxon>malvids</taxon>
        <taxon>Malvales</taxon>
        <taxon>Malvaceae</taxon>
        <taxon>Malvoideae</taxon>
        <taxon>Gossypium</taxon>
    </lineage>
</organism>